<dbReference type="PANTHER" id="PTHR30032:SF1">
    <property type="entry name" value="N-ACETYLMURAMOYL-L-ALANINE AMIDASE LYTC"/>
    <property type="match status" value="1"/>
</dbReference>
<dbReference type="AlphaFoldDB" id="A0A315ZT00"/>
<dbReference type="Pfam" id="PF04122">
    <property type="entry name" value="CW_binding_2"/>
    <property type="match status" value="3"/>
</dbReference>
<dbReference type="Proteomes" id="UP000245469">
    <property type="component" value="Unassembled WGS sequence"/>
</dbReference>
<protein>
    <submittedName>
        <fullName evidence="2">Putative cell wall binding repeat protein</fullName>
    </submittedName>
</protein>
<dbReference type="EMBL" id="QGDQ01000034">
    <property type="protein sequence ID" value="PWJ47854.1"/>
    <property type="molecule type" value="Genomic_DNA"/>
</dbReference>
<gene>
    <name evidence="2" type="ORF">BXY45_13427</name>
</gene>
<keyword evidence="3" id="KW-1185">Reference proteome</keyword>
<reference evidence="2 3" key="1">
    <citation type="submission" date="2018-03" db="EMBL/GenBank/DDBJ databases">
        <title>Genomic Encyclopedia of Archaeal and Bacterial Type Strains, Phase II (KMG-II): from individual species to whole genera.</title>
        <authorList>
            <person name="Goeker M."/>
        </authorList>
    </citation>
    <scope>NUCLEOTIDE SEQUENCE [LARGE SCALE GENOMIC DNA]</scope>
    <source>
        <strain evidence="2 3">DSM 44889</strain>
    </source>
</reference>
<feature type="signal peptide" evidence="1">
    <location>
        <begin position="1"/>
        <end position="41"/>
    </location>
</feature>
<evidence type="ECO:0000313" key="2">
    <source>
        <dbReference type="EMBL" id="PWJ47854.1"/>
    </source>
</evidence>
<evidence type="ECO:0000256" key="1">
    <source>
        <dbReference type="SAM" id="SignalP"/>
    </source>
</evidence>
<dbReference type="PANTHER" id="PTHR30032">
    <property type="entry name" value="N-ACETYLMURAMOYL-L-ALANINE AMIDASE-RELATED"/>
    <property type="match status" value="1"/>
</dbReference>
<name>A0A315ZT00_9ACTN</name>
<dbReference type="OrthoDB" id="5188291at2"/>
<evidence type="ECO:0000313" key="3">
    <source>
        <dbReference type="Proteomes" id="UP000245469"/>
    </source>
</evidence>
<dbReference type="RefSeq" id="WP_109776235.1">
    <property type="nucleotide sequence ID" value="NZ_QGDQ01000034.1"/>
</dbReference>
<dbReference type="InterPro" id="IPR051922">
    <property type="entry name" value="Bact_Sporulation_Assoc"/>
</dbReference>
<organism evidence="2 3">
    <name type="scientific">Quadrisphaera granulorum</name>
    <dbReference type="NCBI Taxonomy" id="317664"/>
    <lineage>
        <taxon>Bacteria</taxon>
        <taxon>Bacillati</taxon>
        <taxon>Actinomycetota</taxon>
        <taxon>Actinomycetes</taxon>
        <taxon>Kineosporiales</taxon>
        <taxon>Kineosporiaceae</taxon>
        <taxon>Quadrisphaera</taxon>
    </lineage>
</organism>
<feature type="chain" id="PRO_5038684442" evidence="1">
    <location>
        <begin position="42"/>
        <end position="339"/>
    </location>
</feature>
<keyword evidence="1" id="KW-0732">Signal</keyword>
<comment type="caution">
    <text evidence="2">The sequence shown here is derived from an EMBL/GenBank/DDBJ whole genome shotgun (WGS) entry which is preliminary data.</text>
</comment>
<dbReference type="Gene3D" id="3.40.50.12090">
    <property type="match status" value="2"/>
</dbReference>
<proteinExistence type="predicted"/>
<sequence length="339" mass="33770">MAALTVRGTPPGVVVRASACALAVASLALVAVTTTAPAASAAPASTSRWWGADRYATAAAVSKESFPQGARDVVVVSGARFPDALAAAPLAAQLGGPVLTVQPGDLPEATRAELQRLSPAVIHVVGGTSAVSEDLFRQLQPLASQRVERIQGDDRYGTAARVATTSFADASEVVLASGEDFPDALAGGAAGAALGSPLLLSGRDALPAATRSALTALAPSRVTLVGGTSVVTPTVVAQVKQALPSTAVVRLAGDDRYATAAVVARDTWESVPSPLLASGEAFPDALAGAALGAPLLLARRDCLPAATVTAYKDLGVRDVTAVGGEAALSEAALAATPCR</sequence>
<dbReference type="InterPro" id="IPR007253">
    <property type="entry name" value="Cell_wall-bd_2"/>
</dbReference>
<accession>A0A315ZT00</accession>